<dbReference type="Proteomes" id="UP000075025">
    <property type="component" value="Unassembled WGS sequence"/>
</dbReference>
<keyword evidence="2 7" id="KW-0813">Transport</keyword>
<dbReference type="GO" id="GO:0005886">
    <property type="term" value="C:plasma membrane"/>
    <property type="evidence" value="ECO:0007669"/>
    <property type="project" value="UniProtKB-SubCell"/>
</dbReference>
<organism evidence="9 10">
    <name type="scientific">Microbacterium testaceum</name>
    <name type="common">Aureobacterium testaceum</name>
    <name type="synonym">Brevibacterium testaceum</name>
    <dbReference type="NCBI Taxonomy" id="2033"/>
    <lineage>
        <taxon>Bacteria</taxon>
        <taxon>Bacillati</taxon>
        <taxon>Actinomycetota</taxon>
        <taxon>Actinomycetes</taxon>
        <taxon>Micrococcales</taxon>
        <taxon>Microbacteriaceae</taxon>
        <taxon>Microbacterium</taxon>
    </lineage>
</organism>
<evidence type="ECO:0000313" key="9">
    <source>
        <dbReference type="EMBL" id="KTR95432.1"/>
    </source>
</evidence>
<feature type="transmembrane region" description="Helical" evidence="7">
    <location>
        <begin position="270"/>
        <end position="290"/>
    </location>
</feature>
<reference evidence="9 10" key="1">
    <citation type="journal article" date="2016" name="Front. Microbiol.">
        <title>Genomic Resource of Rice Seed Associated Bacteria.</title>
        <authorList>
            <person name="Midha S."/>
            <person name="Bansal K."/>
            <person name="Sharma S."/>
            <person name="Kumar N."/>
            <person name="Patil P.P."/>
            <person name="Chaudhry V."/>
            <person name="Patil P.B."/>
        </authorList>
    </citation>
    <scope>NUCLEOTIDE SEQUENCE [LARGE SCALE GENOMIC DNA]</scope>
    <source>
        <strain evidence="9 10">NS220</strain>
    </source>
</reference>
<dbReference type="OrthoDB" id="9805974at2"/>
<keyword evidence="3" id="KW-1003">Cell membrane</keyword>
<protein>
    <submittedName>
        <fullName evidence="9">Sugar ABC transporter permease</fullName>
    </submittedName>
</protein>
<comment type="caution">
    <text evidence="9">The sequence shown here is derived from an EMBL/GenBank/DDBJ whole genome shotgun (WGS) entry which is preliminary data.</text>
</comment>
<keyword evidence="4 7" id="KW-0812">Transmembrane</keyword>
<dbReference type="PROSITE" id="PS50928">
    <property type="entry name" value="ABC_TM1"/>
    <property type="match status" value="1"/>
</dbReference>
<evidence type="ECO:0000256" key="1">
    <source>
        <dbReference type="ARBA" id="ARBA00004651"/>
    </source>
</evidence>
<dbReference type="AlphaFoldDB" id="A0A147EYQ4"/>
<feature type="transmembrane region" description="Helical" evidence="7">
    <location>
        <begin position="86"/>
        <end position="105"/>
    </location>
</feature>
<dbReference type="InterPro" id="IPR000515">
    <property type="entry name" value="MetI-like"/>
</dbReference>
<evidence type="ECO:0000313" key="10">
    <source>
        <dbReference type="Proteomes" id="UP000075025"/>
    </source>
</evidence>
<evidence type="ECO:0000256" key="5">
    <source>
        <dbReference type="ARBA" id="ARBA00022989"/>
    </source>
</evidence>
<feature type="domain" description="ABC transmembrane type-1" evidence="8">
    <location>
        <begin position="80"/>
        <end position="291"/>
    </location>
</feature>
<comment type="subcellular location">
    <subcellularLocation>
        <location evidence="1 7">Cell membrane</location>
        <topology evidence="1 7">Multi-pass membrane protein</topology>
    </subcellularLocation>
</comment>
<comment type="similarity">
    <text evidence="7">Belongs to the binding-protein-dependent transport system permease family.</text>
</comment>
<dbReference type="RefSeq" id="WP_058623151.1">
    <property type="nucleotide sequence ID" value="NZ_LDRT01000032.1"/>
</dbReference>
<gene>
    <name evidence="9" type="ORF">NS220_05890</name>
</gene>
<dbReference type="CDD" id="cd06261">
    <property type="entry name" value="TM_PBP2"/>
    <property type="match status" value="1"/>
</dbReference>
<name>A0A147EYQ4_MICTE</name>
<feature type="transmembrane region" description="Helical" evidence="7">
    <location>
        <begin position="218"/>
        <end position="238"/>
    </location>
</feature>
<dbReference type="PATRIC" id="fig|2033.6.peg.2150"/>
<evidence type="ECO:0000256" key="2">
    <source>
        <dbReference type="ARBA" id="ARBA00022448"/>
    </source>
</evidence>
<evidence type="ECO:0000256" key="7">
    <source>
        <dbReference type="RuleBase" id="RU363032"/>
    </source>
</evidence>
<dbReference type="Pfam" id="PF00528">
    <property type="entry name" value="BPD_transp_1"/>
    <property type="match status" value="1"/>
</dbReference>
<feature type="transmembrane region" description="Helical" evidence="7">
    <location>
        <begin position="117"/>
        <end position="136"/>
    </location>
</feature>
<evidence type="ECO:0000256" key="4">
    <source>
        <dbReference type="ARBA" id="ARBA00022692"/>
    </source>
</evidence>
<accession>A0A147EYQ4</accession>
<proteinExistence type="inferred from homology"/>
<dbReference type="InterPro" id="IPR035906">
    <property type="entry name" value="MetI-like_sf"/>
</dbReference>
<feature type="transmembrane region" description="Helical" evidence="7">
    <location>
        <begin position="178"/>
        <end position="197"/>
    </location>
</feature>
<dbReference type="GO" id="GO:0055085">
    <property type="term" value="P:transmembrane transport"/>
    <property type="evidence" value="ECO:0007669"/>
    <property type="project" value="InterPro"/>
</dbReference>
<keyword evidence="6 7" id="KW-0472">Membrane</keyword>
<dbReference type="InterPro" id="IPR051393">
    <property type="entry name" value="ABC_transporter_permease"/>
</dbReference>
<evidence type="ECO:0000259" key="8">
    <source>
        <dbReference type="PROSITE" id="PS50928"/>
    </source>
</evidence>
<evidence type="ECO:0000256" key="3">
    <source>
        <dbReference type="ARBA" id="ARBA00022475"/>
    </source>
</evidence>
<feature type="transmembrane region" description="Helical" evidence="7">
    <location>
        <begin position="20"/>
        <end position="40"/>
    </location>
</feature>
<dbReference type="SUPFAM" id="SSF161098">
    <property type="entry name" value="MetI-like"/>
    <property type="match status" value="1"/>
</dbReference>
<evidence type="ECO:0000256" key="6">
    <source>
        <dbReference type="ARBA" id="ARBA00023136"/>
    </source>
</evidence>
<dbReference type="PANTHER" id="PTHR30193:SF41">
    <property type="entry name" value="DIACETYLCHITOBIOSE UPTAKE SYSTEM PERMEASE PROTEIN NGCF"/>
    <property type="match status" value="1"/>
</dbReference>
<keyword evidence="5 7" id="KW-1133">Transmembrane helix</keyword>
<dbReference type="EMBL" id="LDRT01000032">
    <property type="protein sequence ID" value="KTR95432.1"/>
    <property type="molecule type" value="Genomic_DNA"/>
</dbReference>
<sequence length="303" mass="33631">MTALRPSLSPGQRRRRRREFRTAMAFVLPAAIGFTAFYLVPTIRGFYISLTDYNLMSAPSFIGLQNYVRLMGDPLFWNSVGVTLEYVVINIAVQTVVAVGLAVLMHRLTRSVVIRGAILLPFLVSNVIAAMVWFLLLDFQLGLVNSAIEALGLTRIPFFADDTWAIPTIALVNVWRHAGYTALLVFAGLQMIPSYVYEAAAIDGSSEWRTFWKITLPLLRPVLALVLVITVTGSFQVFDTVAVTTRGGPINATRVIQYYIYQTGFGENDFGYASAISVVLLLILAVVSFFQLRMMRANQSDLA</sequence>
<dbReference type="Gene3D" id="1.10.3720.10">
    <property type="entry name" value="MetI-like"/>
    <property type="match status" value="1"/>
</dbReference>
<dbReference type="PANTHER" id="PTHR30193">
    <property type="entry name" value="ABC TRANSPORTER PERMEASE PROTEIN"/>
    <property type="match status" value="1"/>
</dbReference>